<dbReference type="EMBL" id="JAHFZB010000010">
    <property type="protein sequence ID" value="KAK6485134.1"/>
    <property type="molecule type" value="Genomic_DNA"/>
</dbReference>
<dbReference type="PANTHER" id="PTHR47137:SF1">
    <property type="entry name" value="ERMIN"/>
    <property type="match status" value="1"/>
</dbReference>
<dbReference type="InterPro" id="IPR008954">
    <property type="entry name" value="Moesin_tail_sf"/>
</dbReference>
<reference evidence="11 12" key="1">
    <citation type="submission" date="2021-05" db="EMBL/GenBank/DDBJ databases">
        <authorList>
            <person name="Zahm M."/>
            <person name="Klopp C."/>
            <person name="Cabau C."/>
            <person name="Kuhl H."/>
            <person name="Suciu R."/>
            <person name="Ciorpac M."/>
            <person name="Holostenco D."/>
            <person name="Gessner J."/>
            <person name="Wuertz S."/>
            <person name="Hohne C."/>
            <person name="Stock M."/>
            <person name="Gislard M."/>
            <person name="Lluch J."/>
            <person name="Milhes M."/>
            <person name="Lampietro C."/>
            <person name="Lopez Roques C."/>
            <person name="Donnadieu C."/>
            <person name="Du K."/>
            <person name="Schartl M."/>
            <person name="Guiguen Y."/>
        </authorList>
    </citation>
    <scope>NUCLEOTIDE SEQUENCE [LARGE SCALE GENOMIC DNA]</scope>
    <source>
        <strain evidence="11">Hh-F2</strain>
        <tissue evidence="11">Blood</tissue>
    </source>
</reference>
<feature type="compositionally biased region" description="Basic and acidic residues" evidence="10">
    <location>
        <begin position="263"/>
        <end position="276"/>
    </location>
</feature>
<evidence type="ECO:0000256" key="3">
    <source>
        <dbReference type="ARBA" id="ARBA00022490"/>
    </source>
</evidence>
<feature type="compositionally biased region" description="Polar residues" evidence="10">
    <location>
        <begin position="219"/>
        <end position="233"/>
    </location>
</feature>
<feature type="region of interest" description="Disordered" evidence="10">
    <location>
        <begin position="51"/>
        <end position="400"/>
    </location>
</feature>
<evidence type="ECO:0000256" key="1">
    <source>
        <dbReference type="ARBA" id="ARBA00004245"/>
    </source>
</evidence>
<evidence type="ECO:0000256" key="5">
    <source>
        <dbReference type="ARBA" id="ARBA00023203"/>
    </source>
</evidence>
<feature type="compositionally biased region" description="Polar residues" evidence="10">
    <location>
        <begin position="84"/>
        <end position="111"/>
    </location>
</feature>
<dbReference type="InterPro" id="IPR045346">
    <property type="entry name" value="Ermin"/>
</dbReference>
<feature type="compositionally biased region" description="Low complexity" evidence="10">
    <location>
        <begin position="51"/>
        <end position="66"/>
    </location>
</feature>
<feature type="compositionally biased region" description="Basic and acidic residues" evidence="10">
    <location>
        <begin position="112"/>
        <end position="122"/>
    </location>
</feature>
<organism evidence="11 12">
    <name type="scientific">Huso huso</name>
    <name type="common">Beluga</name>
    <name type="synonym">Acipenser huso</name>
    <dbReference type="NCBI Taxonomy" id="61971"/>
    <lineage>
        <taxon>Eukaryota</taxon>
        <taxon>Metazoa</taxon>
        <taxon>Chordata</taxon>
        <taxon>Craniata</taxon>
        <taxon>Vertebrata</taxon>
        <taxon>Euteleostomi</taxon>
        <taxon>Actinopterygii</taxon>
        <taxon>Chondrostei</taxon>
        <taxon>Acipenseriformes</taxon>
        <taxon>Acipenseridae</taxon>
        <taxon>Huso</taxon>
    </lineage>
</organism>
<keyword evidence="5" id="KW-0009">Actin-binding</keyword>
<keyword evidence="4" id="KW-0597">Phosphoprotein</keyword>
<keyword evidence="12" id="KW-1185">Reference proteome</keyword>
<feature type="compositionally biased region" description="Acidic residues" evidence="10">
    <location>
        <begin position="290"/>
        <end position="328"/>
    </location>
</feature>
<evidence type="ECO:0000256" key="7">
    <source>
        <dbReference type="ARBA" id="ARBA00025213"/>
    </source>
</evidence>
<keyword evidence="6" id="KW-0206">Cytoskeleton</keyword>
<feature type="compositionally biased region" description="Polar residues" evidence="10">
    <location>
        <begin position="140"/>
        <end position="150"/>
    </location>
</feature>
<evidence type="ECO:0000313" key="12">
    <source>
        <dbReference type="Proteomes" id="UP001369086"/>
    </source>
</evidence>
<comment type="function">
    <text evidence="7">Plays a role in cytoskeletal rearrangements during the late wrapping and/or compaction phases of myelinogenesis as well as in maintenance and stability of myelin sheath in the adult. May play an important role in late-stage oligodendroglia maturation, myelin/Ranvier node formation during CNS development, and in the maintenance and plasticity of related structures in the mature CNS.</text>
</comment>
<protein>
    <recommendedName>
        <fullName evidence="8">Ermin</fullName>
    </recommendedName>
    <alternativeName>
        <fullName evidence="9">Juxtanodin</fullName>
    </alternativeName>
</protein>
<dbReference type="Gene3D" id="6.10.360.10">
    <property type="match status" value="1"/>
</dbReference>
<feature type="compositionally biased region" description="Basic and acidic residues" evidence="10">
    <location>
        <begin position="234"/>
        <end position="247"/>
    </location>
</feature>
<comment type="subcellular location">
    <subcellularLocation>
        <location evidence="1">Cytoplasm</location>
        <location evidence="1">Cytoskeleton</location>
    </subcellularLocation>
</comment>
<evidence type="ECO:0000256" key="8">
    <source>
        <dbReference type="ARBA" id="ARBA00026168"/>
    </source>
</evidence>
<comment type="caution">
    <text evidence="11">The sequence shown here is derived from an EMBL/GenBank/DDBJ whole genome shotgun (WGS) entry which is preliminary data.</text>
</comment>
<comment type="subunit">
    <text evidence="2">Binds actin.</text>
</comment>
<evidence type="ECO:0000256" key="2">
    <source>
        <dbReference type="ARBA" id="ARBA00011216"/>
    </source>
</evidence>
<keyword evidence="3" id="KW-0963">Cytoplasm</keyword>
<evidence type="ECO:0000256" key="9">
    <source>
        <dbReference type="ARBA" id="ARBA00031224"/>
    </source>
</evidence>
<dbReference type="PANTHER" id="PTHR47137">
    <property type="entry name" value="ERMIN"/>
    <property type="match status" value="1"/>
</dbReference>
<proteinExistence type="predicted"/>
<name>A0ABR0ZK33_HUSHU</name>
<accession>A0ABR0ZK33</accession>
<dbReference type="Pfam" id="PF20491">
    <property type="entry name" value="Ermin"/>
    <property type="match status" value="1"/>
</dbReference>
<evidence type="ECO:0000313" key="11">
    <source>
        <dbReference type="EMBL" id="KAK6485134.1"/>
    </source>
</evidence>
<evidence type="ECO:0000256" key="4">
    <source>
        <dbReference type="ARBA" id="ARBA00022553"/>
    </source>
</evidence>
<evidence type="ECO:0000256" key="6">
    <source>
        <dbReference type="ARBA" id="ARBA00023212"/>
    </source>
</evidence>
<sequence length="400" mass="42486">MAAEATNTANATELEGNTITEFHSQVVETIGGMGDAIMVVQPENAEVDINTTLSDADTSTPATDADVIAPVSDAEVSEPAMHSDVTSPESDSNISTSAPDANLTEPESNAEVSEHISDDPKSDVSPPDAEADVTEPATDVETNQSYTQVSKPEAEVSESVSDADLVASEPKSTASSDADVAAPALDPEAIAPLTITPASDAGVFAPVSVDDEQEKNTETETAPSESQPQTVVEQNRKEAPVKKKEETAAVLEDTSIPEPLPSETHEKQQEEKHVEEAIPEPVKEVSQVNGDEEAMAAEEPPEATGEQMEDLCQEELLEGSQDDNDEVVSWDGTKHENDSQDSQSTSPIPGSQSSGEISGGGKKPDINKHSSSKYNTVSYRKIRRGNTKQRIDEFESMMHA</sequence>
<dbReference type="Proteomes" id="UP001369086">
    <property type="component" value="Unassembled WGS sequence"/>
</dbReference>
<dbReference type="SUPFAM" id="SSF48678">
    <property type="entry name" value="Moesin tail domain"/>
    <property type="match status" value="1"/>
</dbReference>
<evidence type="ECO:0000256" key="10">
    <source>
        <dbReference type="SAM" id="MobiDB-lite"/>
    </source>
</evidence>
<feature type="compositionally biased region" description="Basic and acidic residues" evidence="10">
    <location>
        <begin position="389"/>
        <end position="400"/>
    </location>
</feature>
<gene>
    <name evidence="11" type="ORF">HHUSO_G13082</name>
</gene>
<feature type="compositionally biased region" description="Low complexity" evidence="10">
    <location>
        <begin position="346"/>
        <end position="356"/>
    </location>
</feature>